<dbReference type="InterPro" id="IPR004381">
    <property type="entry name" value="Glycerate_kinase"/>
</dbReference>
<organism evidence="1 2">
    <name type="scientific">Thiohalocapsa halophila</name>
    <dbReference type="NCBI Taxonomy" id="69359"/>
    <lineage>
        <taxon>Bacteria</taxon>
        <taxon>Pseudomonadati</taxon>
        <taxon>Pseudomonadota</taxon>
        <taxon>Gammaproteobacteria</taxon>
        <taxon>Chromatiales</taxon>
        <taxon>Chromatiaceae</taxon>
        <taxon>Thiohalocapsa</taxon>
    </lineage>
</organism>
<dbReference type="Gene3D" id="3.40.50.10350">
    <property type="entry name" value="Glycerate kinase, domain 1"/>
    <property type="match status" value="1"/>
</dbReference>
<keyword evidence="2" id="KW-1185">Reference proteome</keyword>
<comment type="caution">
    <text evidence="1">The sequence shown here is derived from an EMBL/GenBank/DDBJ whole genome shotgun (WGS) entry which is preliminary data.</text>
</comment>
<name>A0ABS1CEG9_9GAMM</name>
<sequence>MPVARCTAEARLRTHSARAGAAPKARQRRCSALTTHSTAARAKAHGIPYLAIAGGISEGIGALHVSGIDVVFSLCRGPMTLDEAQRNAGALLADAAEQAVRGFFAGR</sequence>
<dbReference type="InterPro" id="IPR036129">
    <property type="entry name" value="Glycerate_kinase_sf"/>
</dbReference>
<proteinExistence type="predicted"/>
<reference evidence="1 2" key="1">
    <citation type="journal article" date="2020" name="Microorganisms">
        <title>Osmotic Adaptation and Compatible Solute Biosynthesis of Phototrophic Bacteria as Revealed from Genome Analyses.</title>
        <authorList>
            <person name="Imhoff J.F."/>
            <person name="Rahn T."/>
            <person name="Kunzel S."/>
            <person name="Keller A."/>
            <person name="Neulinger S.C."/>
        </authorList>
    </citation>
    <scope>NUCLEOTIDE SEQUENCE [LARGE SCALE GENOMIC DNA]</scope>
    <source>
        <strain evidence="1 2">DSM 6210</strain>
    </source>
</reference>
<evidence type="ECO:0008006" key="3">
    <source>
        <dbReference type="Google" id="ProtNLM"/>
    </source>
</evidence>
<dbReference type="SUPFAM" id="SSF110738">
    <property type="entry name" value="Glycerate kinase I"/>
    <property type="match status" value="1"/>
</dbReference>
<dbReference type="Pfam" id="PF02595">
    <property type="entry name" value="Gly_kinase"/>
    <property type="match status" value="1"/>
</dbReference>
<dbReference type="EMBL" id="NRRV01000010">
    <property type="protein sequence ID" value="MBK1630299.1"/>
    <property type="molecule type" value="Genomic_DNA"/>
</dbReference>
<dbReference type="InterPro" id="IPR018197">
    <property type="entry name" value="Glycerate_kinase_RE-like"/>
</dbReference>
<accession>A0ABS1CEG9</accession>
<evidence type="ECO:0000313" key="2">
    <source>
        <dbReference type="Proteomes" id="UP000748752"/>
    </source>
</evidence>
<dbReference type="Proteomes" id="UP000748752">
    <property type="component" value="Unassembled WGS sequence"/>
</dbReference>
<gene>
    <name evidence="1" type="ORF">CKO31_05965</name>
</gene>
<evidence type="ECO:0000313" key="1">
    <source>
        <dbReference type="EMBL" id="MBK1630299.1"/>
    </source>
</evidence>
<protein>
    <recommendedName>
        <fullName evidence="3">Glycerate kinase</fullName>
    </recommendedName>
</protein>